<dbReference type="GO" id="GO:0003676">
    <property type="term" value="F:nucleic acid binding"/>
    <property type="evidence" value="ECO:0007669"/>
    <property type="project" value="InterPro"/>
</dbReference>
<gene>
    <name evidence="1" type="ORF">K444DRAFT_528515</name>
</gene>
<evidence type="ECO:0000313" key="1">
    <source>
        <dbReference type="EMBL" id="PMD60320.1"/>
    </source>
</evidence>
<evidence type="ECO:0008006" key="3">
    <source>
        <dbReference type="Google" id="ProtNLM"/>
    </source>
</evidence>
<dbReference type="GeneID" id="36582809"/>
<protein>
    <recommendedName>
        <fullName evidence="3">Tc1-like transposase DDE domain-containing protein</fullName>
    </recommendedName>
</protein>
<name>A0A2J6TBA9_9HELO</name>
<sequence>MVYSKSLISFRKSAALNPIEGIWNIIKQHLRRGLFNSEEEMKEVLQEGWGKITLKEIQERISIMLLRCSRLAKTGGRPIKGLKW</sequence>
<accession>A0A2J6TBA9</accession>
<dbReference type="Proteomes" id="UP000235371">
    <property type="component" value="Unassembled WGS sequence"/>
</dbReference>
<organism evidence="1 2">
    <name type="scientific">Hyaloscypha bicolor E</name>
    <dbReference type="NCBI Taxonomy" id="1095630"/>
    <lineage>
        <taxon>Eukaryota</taxon>
        <taxon>Fungi</taxon>
        <taxon>Dikarya</taxon>
        <taxon>Ascomycota</taxon>
        <taxon>Pezizomycotina</taxon>
        <taxon>Leotiomycetes</taxon>
        <taxon>Helotiales</taxon>
        <taxon>Hyaloscyphaceae</taxon>
        <taxon>Hyaloscypha</taxon>
        <taxon>Hyaloscypha bicolor</taxon>
    </lineage>
</organism>
<dbReference type="AlphaFoldDB" id="A0A2J6TBA9"/>
<evidence type="ECO:0000313" key="2">
    <source>
        <dbReference type="Proteomes" id="UP000235371"/>
    </source>
</evidence>
<dbReference type="EMBL" id="KZ613790">
    <property type="protein sequence ID" value="PMD60320.1"/>
    <property type="molecule type" value="Genomic_DNA"/>
</dbReference>
<proteinExistence type="predicted"/>
<dbReference type="STRING" id="1095630.A0A2J6TBA9"/>
<dbReference type="InParanoid" id="A0A2J6TBA9"/>
<dbReference type="RefSeq" id="XP_024737224.1">
    <property type="nucleotide sequence ID" value="XM_024874729.1"/>
</dbReference>
<dbReference type="OrthoDB" id="5410741at2759"/>
<reference evidence="1 2" key="1">
    <citation type="submission" date="2016-04" db="EMBL/GenBank/DDBJ databases">
        <title>A degradative enzymes factory behind the ericoid mycorrhizal symbiosis.</title>
        <authorList>
            <consortium name="DOE Joint Genome Institute"/>
            <person name="Martino E."/>
            <person name="Morin E."/>
            <person name="Grelet G."/>
            <person name="Kuo A."/>
            <person name="Kohler A."/>
            <person name="Daghino S."/>
            <person name="Barry K."/>
            <person name="Choi C."/>
            <person name="Cichocki N."/>
            <person name="Clum A."/>
            <person name="Copeland A."/>
            <person name="Hainaut M."/>
            <person name="Haridas S."/>
            <person name="Labutti K."/>
            <person name="Lindquist E."/>
            <person name="Lipzen A."/>
            <person name="Khouja H.-R."/>
            <person name="Murat C."/>
            <person name="Ohm R."/>
            <person name="Olson A."/>
            <person name="Spatafora J."/>
            <person name="Veneault-Fourrey C."/>
            <person name="Henrissat B."/>
            <person name="Grigoriev I."/>
            <person name="Martin F."/>
            <person name="Perotto S."/>
        </authorList>
    </citation>
    <scope>NUCLEOTIDE SEQUENCE [LARGE SCALE GENOMIC DNA]</scope>
    <source>
        <strain evidence="1 2">E</strain>
    </source>
</reference>
<keyword evidence="2" id="KW-1185">Reference proteome</keyword>
<dbReference type="Gene3D" id="3.30.420.10">
    <property type="entry name" value="Ribonuclease H-like superfamily/Ribonuclease H"/>
    <property type="match status" value="1"/>
</dbReference>
<dbReference type="InterPro" id="IPR036397">
    <property type="entry name" value="RNaseH_sf"/>
</dbReference>